<dbReference type="PRINTS" id="PR00081">
    <property type="entry name" value="GDHRDH"/>
</dbReference>
<proteinExistence type="inferred from homology"/>
<dbReference type="Pfam" id="PF00106">
    <property type="entry name" value="adh_short"/>
    <property type="match status" value="1"/>
</dbReference>
<dbReference type="Gene3D" id="3.40.50.720">
    <property type="entry name" value="NAD(P)-binding Rossmann-like Domain"/>
    <property type="match status" value="1"/>
</dbReference>
<evidence type="ECO:0000313" key="5">
    <source>
        <dbReference type="Proteomes" id="UP000295515"/>
    </source>
</evidence>
<evidence type="ECO:0000256" key="1">
    <source>
        <dbReference type="ARBA" id="ARBA00006484"/>
    </source>
</evidence>
<evidence type="ECO:0000313" key="4">
    <source>
        <dbReference type="EMBL" id="TCV97885.1"/>
    </source>
</evidence>
<evidence type="ECO:0000256" key="2">
    <source>
        <dbReference type="ARBA" id="ARBA00023002"/>
    </source>
</evidence>
<dbReference type="SUPFAM" id="SSF51735">
    <property type="entry name" value="NAD(P)-binding Rossmann-fold domains"/>
    <property type="match status" value="1"/>
</dbReference>
<keyword evidence="2" id="KW-0560">Oxidoreductase</keyword>
<name>A0A4R3YXH9_9FIRM</name>
<dbReference type="GO" id="GO:0016491">
    <property type="term" value="F:oxidoreductase activity"/>
    <property type="evidence" value="ECO:0007669"/>
    <property type="project" value="UniProtKB-KW"/>
</dbReference>
<dbReference type="PRINTS" id="PR00080">
    <property type="entry name" value="SDRFAMILY"/>
</dbReference>
<dbReference type="InterPro" id="IPR002347">
    <property type="entry name" value="SDR_fam"/>
</dbReference>
<dbReference type="InterPro" id="IPR036291">
    <property type="entry name" value="NAD(P)-bd_dom_sf"/>
</dbReference>
<keyword evidence="5" id="KW-1185">Reference proteome</keyword>
<dbReference type="AlphaFoldDB" id="A0A4R3YXH9"/>
<protein>
    <submittedName>
        <fullName evidence="4">3-oxoacyl-[acyl-carrier protein] reductase</fullName>
    </submittedName>
</protein>
<dbReference type="FunFam" id="3.40.50.720:FF:000084">
    <property type="entry name" value="Short-chain dehydrogenase reductase"/>
    <property type="match status" value="1"/>
</dbReference>
<reference evidence="4 5" key="1">
    <citation type="submission" date="2019-03" db="EMBL/GenBank/DDBJ databases">
        <title>Genomic Encyclopedia of Type Strains, Phase IV (KMG-IV): sequencing the most valuable type-strain genomes for metagenomic binning, comparative biology and taxonomic classification.</title>
        <authorList>
            <person name="Goeker M."/>
        </authorList>
    </citation>
    <scope>NUCLEOTIDE SEQUENCE [LARGE SCALE GENOMIC DNA]</scope>
    <source>
        <strain evidence="4 5">DSM 29487</strain>
    </source>
</reference>
<accession>A0A4R3YXH9</accession>
<dbReference type="Proteomes" id="UP000295515">
    <property type="component" value="Unassembled WGS sequence"/>
</dbReference>
<dbReference type="EMBL" id="SMCQ01000014">
    <property type="protein sequence ID" value="TCV97885.1"/>
    <property type="molecule type" value="Genomic_DNA"/>
</dbReference>
<dbReference type="PANTHER" id="PTHR42879">
    <property type="entry name" value="3-OXOACYL-(ACYL-CARRIER-PROTEIN) REDUCTASE"/>
    <property type="match status" value="1"/>
</dbReference>
<organism evidence="4 5">
    <name type="scientific">Longibaculum muris</name>
    <dbReference type="NCBI Taxonomy" id="1796628"/>
    <lineage>
        <taxon>Bacteria</taxon>
        <taxon>Bacillati</taxon>
        <taxon>Bacillota</taxon>
        <taxon>Erysipelotrichia</taxon>
        <taxon>Erysipelotrichales</taxon>
        <taxon>Coprobacillaceae</taxon>
        <taxon>Longibaculum</taxon>
    </lineage>
</organism>
<gene>
    <name evidence="4" type="ORF">EDD60_11451</name>
</gene>
<comment type="similarity">
    <text evidence="1 3">Belongs to the short-chain dehydrogenases/reductases (SDR) family.</text>
</comment>
<dbReference type="GO" id="GO:0008206">
    <property type="term" value="P:bile acid metabolic process"/>
    <property type="evidence" value="ECO:0007669"/>
    <property type="project" value="UniProtKB-ARBA"/>
</dbReference>
<sequence>MCLQLMESMQEELNKLFFKNMNKIVLITGGAKGIGKAIALELAKQGYDIVINYLTSKKEAEALKDMIIDNYGVRCLAIAGDVSKEDEVDEMVSLIETELGGVDILINNAAIDLSNLFHLKNAEEFRRTLDVNVVGAFNCSKRVYRHMIDQEYGKIINIASTNGINTYYPMCIDYDASKAALISMTHNLAFEFAPFVNVNCIAPGFIGTENELDGYDEQFLKEEVEKIMVNRYGDPQEVAYLVKFLVSKEADFINNTVIRIDGGQKGSC</sequence>
<dbReference type="PANTHER" id="PTHR42879:SF2">
    <property type="entry name" value="3-OXOACYL-[ACYL-CARRIER-PROTEIN] REDUCTASE FABG"/>
    <property type="match status" value="1"/>
</dbReference>
<evidence type="ECO:0000256" key="3">
    <source>
        <dbReference type="RuleBase" id="RU000363"/>
    </source>
</evidence>
<comment type="caution">
    <text evidence="4">The sequence shown here is derived from an EMBL/GenBank/DDBJ whole genome shotgun (WGS) entry which is preliminary data.</text>
</comment>
<dbReference type="InterPro" id="IPR050259">
    <property type="entry name" value="SDR"/>
</dbReference>